<sequence>ESKNSGDQENLPFMKFPESKTYTIRLIGKHVRYFKHWQPLNAITHVDYKKEDPAWQAGFYPNKRFAIHVIDREDGQLKILDKGNQIFKKFAEFRMLNDINPAQRKAPDFNIIVTIPKKDGKPNIRKTEYSVAATRDDSPLTDEEIAMYKEKRVNLQEKYRAYSLDKIKQMWDELPDGEKISPKKNVSDSSQKKEETPAEPTEPKKEEVIKETMTEAPAESDDIFEEKVAEGTDSSDLW</sequence>
<evidence type="ECO:0000313" key="2">
    <source>
        <dbReference type="EMBL" id="GAF91109.1"/>
    </source>
</evidence>
<protein>
    <recommendedName>
        <fullName evidence="3">Bacteriophage T4 Gp32 single-stranded DNA-binding domain-containing protein</fullName>
    </recommendedName>
</protein>
<feature type="compositionally biased region" description="Basic and acidic residues" evidence="1">
    <location>
        <begin position="190"/>
        <end position="213"/>
    </location>
</feature>
<comment type="caution">
    <text evidence="2">The sequence shown here is derived from an EMBL/GenBank/DDBJ whole genome shotgun (WGS) entry which is preliminary data.</text>
</comment>
<organism evidence="2">
    <name type="scientific">marine sediment metagenome</name>
    <dbReference type="NCBI Taxonomy" id="412755"/>
    <lineage>
        <taxon>unclassified sequences</taxon>
        <taxon>metagenomes</taxon>
        <taxon>ecological metagenomes</taxon>
    </lineage>
</organism>
<name>X0TD26_9ZZZZ</name>
<accession>X0TD26</accession>
<dbReference type="AlphaFoldDB" id="X0TD26"/>
<proteinExistence type="predicted"/>
<dbReference type="EMBL" id="BARS01010219">
    <property type="protein sequence ID" value="GAF91109.1"/>
    <property type="molecule type" value="Genomic_DNA"/>
</dbReference>
<evidence type="ECO:0008006" key="3">
    <source>
        <dbReference type="Google" id="ProtNLM"/>
    </source>
</evidence>
<gene>
    <name evidence="2" type="ORF">S01H1_19004</name>
</gene>
<feature type="region of interest" description="Disordered" evidence="1">
    <location>
        <begin position="175"/>
        <end position="238"/>
    </location>
</feature>
<reference evidence="2" key="1">
    <citation type="journal article" date="2014" name="Front. Microbiol.">
        <title>High frequency of phylogenetically diverse reductive dehalogenase-homologous genes in deep subseafloor sedimentary metagenomes.</title>
        <authorList>
            <person name="Kawai M."/>
            <person name="Futagami T."/>
            <person name="Toyoda A."/>
            <person name="Takaki Y."/>
            <person name="Nishi S."/>
            <person name="Hori S."/>
            <person name="Arai W."/>
            <person name="Tsubouchi T."/>
            <person name="Morono Y."/>
            <person name="Uchiyama I."/>
            <person name="Ito T."/>
            <person name="Fujiyama A."/>
            <person name="Inagaki F."/>
            <person name="Takami H."/>
        </authorList>
    </citation>
    <scope>NUCLEOTIDE SEQUENCE</scope>
    <source>
        <strain evidence="2">Expedition CK06-06</strain>
    </source>
</reference>
<evidence type="ECO:0000256" key="1">
    <source>
        <dbReference type="SAM" id="MobiDB-lite"/>
    </source>
</evidence>
<feature type="non-terminal residue" evidence="2">
    <location>
        <position position="1"/>
    </location>
</feature>